<feature type="compositionally biased region" description="Basic and acidic residues" evidence="1">
    <location>
        <begin position="29"/>
        <end position="40"/>
    </location>
</feature>
<dbReference type="AlphaFoldDB" id="A0A6A6R347"/>
<feature type="compositionally biased region" description="Polar residues" evidence="1">
    <location>
        <begin position="190"/>
        <end position="213"/>
    </location>
</feature>
<feature type="compositionally biased region" description="Basic and acidic residues" evidence="1">
    <location>
        <begin position="1"/>
        <end position="22"/>
    </location>
</feature>
<name>A0A6A6R347_9PEZI</name>
<feature type="region of interest" description="Disordered" evidence="1">
    <location>
        <begin position="190"/>
        <end position="237"/>
    </location>
</feature>
<evidence type="ECO:0000256" key="1">
    <source>
        <dbReference type="SAM" id="MobiDB-lite"/>
    </source>
</evidence>
<evidence type="ECO:0000313" key="2">
    <source>
        <dbReference type="EMBL" id="KAF2499161.1"/>
    </source>
</evidence>
<sequence>MSSDGDFAREFESATHHYEQYRARSPAQKKVDSWEVKHTDGGCGDPAALESCKYPLELEESDEEYGCGSALSTHQDPLSPPSSNTGTPLRPVAQYTMTLTPNDTPESERVRPWTPYPLGTNKDQNKLGPGRGRTPSRSPSSKRDASDRSYYSAQEQPSPSPQHRYPGDMSDLSSIADAGVNDRYSSSAADIFYTPSQSPSHTPTRASIQSRNLTHQDEEDEPSLHLSAPRIPQEPFPFSVYDRYNQQNVPKTLNEYDQEWREQGQ</sequence>
<proteinExistence type="predicted"/>
<organism evidence="2 3">
    <name type="scientific">Lophium mytilinum</name>
    <dbReference type="NCBI Taxonomy" id="390894"/>
    <lineage>
        <taxon>Eukaryota</taxon>
        <taxon>Fungi</taxon>
        <taxon>Dikarya</taxon>
        <taxon>Ascomycota</taxon>
        <taxon>Pezizomycotina</taxon>
        <taxon>Dothideomycetes</taxon>
        <taxon>Pleosporomycetidae</taxon>
        <taxon>Mytilinidiales</taxon>
        <taxon>Mytilinidiaceae</taxon>
        <taxon>Lophium</taxon>
    </lineage>
</organism>
<dbReference type="OrthoDB" id="10413265at2759"/>
<gene>
    <name evidence="2" type="ORF">BU16DRAFT_261631</name>
</gene>
<keyword evidence="3" id="KW-1185">Reference proteome</keyword>
<feature type="region of interest" description="Disordered" evidence="1">
    <location>
        <begin position="1"/>
        <end position="178"/>
    </location>
</feature>
<dbReference type="EMBL" id="MU004184">
    <property type="protein sequence ID" value="KAF2499161.1"/>
    <property type="molecule type" value="Genomic_DNA"/>
</dbReference>
<evidence type="ECO:0000313" key="3">
    <source>
        <dbReference type="Proteomes" id="UP000799750"/>
    </source>
</evidence>
<feature type="compositionally biased region" description="Polar residues" evidence="1">
    <location>
        <begin position="70"/>
        <end position="87"/>
    </location>
</feature>
<feature type="compositionally biased region" description="Polar residues" evidence="1">
    <location>
        <begin position="95"/>
        <end position="104"/>
    </location>
</feature>
<reference evidence="2" key="1">
    <citation type="journal article" date="2020" name="Stud. Mycol.">
        <title>101 Dothideomycetes genomes: a test case for predicting lifestyles and emergence of pathogens.</title>
        <authorList>
            <person name="Haridas S."/>
            <person name="Albert R."/>
            <person name="Binder M."/>
            <person name="Bloem J."/>
            <person name="Labutti K."/>
            <person name="Salamov A."/>
            <person name="Andreopoulos B."/>
            <person name="Baker S."/>
            <person name="Barry K."/>
            <person name="Bills G."/>
            <person name="Bluhm B."/>
            <person name="Cannon C."/>
            <person name="Castanera R."/>
            <person name="Culley D."/>
            <person name="Daum C."/>
            <person name="Ezra D."/>
            <person name="Gonzalez J."/>
            <person name="Henrissat B."/>
            <person name="Kuo A."/>
            <person name="Liang C."/>
            <person name="Lipzen A."/>
            <person name="Lutzoni F."/>
            <person name="Magnuson J."/>
            <person name="Mondo S."/>
            <person name="Nolan M."/>
            <person name="Ohm R."/>
            <person name="Pangilinan J."/>
            <person name="Park H.-J."/>
            <person name="Ramirez L."/>
            <person name="Alfaro M."/>
            <person name="Sun H."/>
            <person name="Tritt A."/>
            <person name="Yoshinaga Y."/>
            <person name="Zwiers L.-H."/>
            <person name="Turgeon B."/>
            <person name="Goodwin S."/>
            <person name="Spatafora J."/>
            <person name="Crous P."/>
            <person name="Grigoriev I."/>
        </authorList>
    </citation>
    <scope>NUCLEOTIDE SEQUENCE</scope>
    <source>
        <strain evidence="2">CBS 269.34</strain>
    </source>
</reference>
<accession>A0A6A6R347</accession>
<protein>
    <submittedName>
        <fullName evidence="2">Uncharacterized protein</fullName>
    </submittedName>
</protein>
<dbReference type="Proteomes" id="UP000799750">
    <property type="component" value="Unassembled WGS sequence"/>
</dbReference>